<feature type="non-terminal residue" evidence="1">
    <location>
        <position position="1"/>
    </location>
</feature>
<name>A0A8H6HN75_9AGAR</name>
<dbReference type="EMBL" id="JACGCI010000058">
    <property type="protein sequence ID" value="KAF6750120.1"/>
    <property type="molecule type" value="Genomic_DNA"/>
</dbReference>
<keyword evidence="2" id="KW-1185">Reference proteome</keyword>
<sequence length="115" mass="12839">IRALFRSIAPEGAEKRGPGYKHTQIYHVLLMAYGPFHEVSADGHEKLNAQALCMGDINLPIYTYHDKWSGYLLKISVLPNTRTAAAIGHLYLDLVSEYGGKLSIQYVLSGFTHFT</sequence>
<comment type="caution">
    <text evidence="1">The sequence shown here is derived from an EMBL/GenBank/DDBJ whole genome shotgun (WGS) entry which is preliminary data.</text>
</comment>
<dbReference type="AlphaFoldDB" id="A0A8H6HN75"/>
<accession>A0A8H6HN75</accession>
<dbReference type="Proteomes" id="UP000521943">
    <property type="component" value="Unassembled WGS sequence"/>
</dbReference>
<gene>
    <name evidence="1" type="ORF">DFP72DRAFT_818007</name>
</gene>
<reference evidence="1 2" key="1">
    <citation type="submission" date="2020-07" db="EMBL/GenBank/DDBJ databases">
        <title>Comparative genomics of pyrophilous fungi reveals a link between fire events and developmental genes.</title>
        <authorList>
            <consortium name="DOE Joint Genome Institute"/>
            <person name="Steindorff A.S."/>
            <person name="Carver A."/>
            <person name="Calhoun S."/>
            <person name="Stillman K."/>
            <person name="Liu H."/>
            <person name="Lipzen A."/>
            <person name="Pangilinan J."/>
            <person name="Labutti K."/>
            <person name="Bruns T.D."/>
            <person name="Grigoriev I.V."/>
        </authorList>
    </citation>
    <scope>NUCLEOTIDE SEQUENCE [LARGE SCALE GENOMIC DNA]</scope>
    <source>
        <strain evidence="1 2">CBS 144469</strain>
    </source>
</reference>
<organism evidence="1 2">
    <name type="scientific">Ephemerocybe angulata</name>
    <dbReference type="NCBI Taxonomy" id="980116"/>
    <lineage>
        <taxon>Eukaryota</taxon>
        <taxon>Fungi</taxon>
        <taxon>Dikarya</taxon>
        <taxon>Basidiomycota</taxon>
        <taxon>Agaricomycotina</taxon>
        <taxon>Agaricomycetes</taxon>
        <taxon>Agaricomycetidae</taxon>
        <taxon>Agaricales</taxon>
        <taxon>Agaricineae</taxon>
        <taxon>Psathyrellaceae</taxon>
        <taxon>Ephemerocybe</taxon>
    </lineage>
</organism>
<dbReference type="OrthoDB" id="2974164at2759"/>
<proteinExistence type="predicted"/>
<protein>
    <submittedName>
        <fullName evidence="1">Uncharacterized protein</fullName>
    </submittedName>
</protein>
<evidence type="ECO:0000313" key="1">
    <source>
        <dbReference type="EMBL" id="KAF6750120.1"/>
    </source>
</evidence>
<evidence type="ECO:0000313" key="2">
    <source>
        <dbReference type="Proteomes" id="UP000521943"/>
    </source>
</evidence>